<dbReference type="SMART" id="SM00015">
    <property type="entry name" value="IQ"/>
    <property type="match status" value="3"/>
</dbReference>
<keyword evidence="2" id="KW-1185">Reference proteome</keyword>
<dbReference type="InterPro" id="IPR000048">
    <property type="entry name" value="IQ_motif_EF-hand-BS"/>
</dbReference>
<dbReference type="InterPro" id="IPR027417">
    <property type="entry name" value="P-loop_NTPase"/>
</dbReference>
<dbReference type="OrthoDB" id="190375at2759"/>
<evidence type="ECO:0000313" key="1">
    <source>
        <dbReference type="EMBL" id="EDO37017.1"/>
    </source>
</evidence>
<dbReference type="Proteomes" id="UP000001593">
    <property type="component" value="Unassembled WGS sequence"/>
</dbReference>
<feature type="non-terminal residue" evidence="1">
    <location>
        <position position="272"/>
    </location>
</feature>
<gene>
    <name evidence="1" type="ORF">NEMVEDRAFT_v1g118058</name>
</gene>
<dbReference type="eggNOG" id="ENOG502QS0S">
    <property type="taxonomic scope" value="Eukaryota"/>
</dbReference>
<evidence type="ECO:0000313" key="2">
    <source>
        <dbReference type="Proteomes" id="UP000001593"/>
    </source>
</evidence>
<dbReference type="PhylomeDB" id="A7SGZ0"/>
<accession>A7SGZ0</accession>
<dbReference type="EMBL" id="DS469656">
    <property type="protein sequence ID" value="EDO37017.1"/>
    <property type="molecule type" value="Genomic_DNA"/>
</dbReference>
<dbReference type="KEGG" id="nve:5508476"/>
<dbReference type="STRING" id="45351.A7SGZ0"/>
<sequence>DAENRRILEYDSAVKIQSWFRATRVRSYIRFLNYCARTIQRHFRGFKGREIYRHIVKEHVKQMRINFYNAQATKIQKVWRGYYTRKYIHNYYSRKAFLTGLVVKNEIVRQQLHELSVAASQERARKAKEEQKAAQEIEARKTHYLISTHQIPGVYNSPYDKKHFSKEHALLAVRAPSPKTRAAISARLRTGRTGTLDVRGSVKAAEKDMKYEVLPPITTKMQGPFREPQEVWKQRHKKLNPTLRVDTSYTSAEQARAEMKAEEWVTRVIDDK</sequence>
<dbReference type="PROSITE" id="PS50096">
    <property type="entry name" value="IQ"/>
    <property type="match status" value="3"/>
</dbReference>
<dbReference type="InParanoid" id="A7SGZ0"/>
<dbReference type="SUPFAM" id="SSF52540">
    <property type="entry name" value="P-loop containing nucleoside triphosphate hydrolases"/>
    <property type="match status" value="1"/>
</dbReference>
<dbReference type="OMA" id="LHTTSKY"/>
<name>A7SGZ0_NEMVE</name>
<proteinExistence type="predicted"/>
<dbReference type="Gene3D" id="1.20.5.190">
    <property type="match status" value="1"/>
</dbReference>
<protein>
    <recommendedName>
        <fullName evidence="3">Spermatogenesis-associated protein 17</fullName>
    </recommendedName>
</protein>
<reference evidence="1 2" key="1">
    <citation type="journal article" date="2007" name="Science">
        <title>Sea anemone genome reveals ancestral eumetazoan gene repertoire and genomic organization.</title>
        <authorList>
            <person name="Putnam N.H."/>
            <person name="Srivastava M."/>
            <person name="Hellsten U."/>
            <person name="Dirks B."/>
            <person name="Chapman J."/>
            <person name="Salamov A."/>
            <person name="Terry A."/>
            <person name="Shapiro H."/>
            <person name="Lindquist E."/>
            <person name="Kapitonov V.V."/>
            <person name="Jurka J."/>
            <person name="Genikhovich G."/>
            <person name="Grigoriev I.V."/>
            <person name="Lucas S.M."/>
            <person name="Steele R.E."/>
            <person name="Finnerty J.R."/>
            <person name="Technau U."/>
            <person name="Martindale M.Q."/>
            <person name="Rokhsar D.S."/>
        </authorList>
    </citation>
    <scope>NUCLEOTIDE SEQUENCE [LARGE SCALE GENOMIC DNA]</scope>
    <source>
        <strain evidence="2">CH2 X CH6</strain>
    </source>
</reference>
<evidence type="ECO:0008006" key="3">
    <source>
        <dbReference type="Google" id="ProtNLM"/>
    </source>
</evidence>
<organism evidence="1 2">
    <name type="scientific">Nematostella vectensis</name>
    <name type="common">Starlet sea anemone</name>
    <dbReference type="NCBI Taxonomy" id="45351"/>
    <lineage>
        <taxon>Eukaryota</taxon>
        <taxon>Metazoa</taxon>
        <taxon>Cnidaria</taxon>
        <taxon>Anthozoa</taxon>
        <taxon>Hexacorallia</taxon>
        <taxon>Actiniaria</taxon>
        <taxon>Edwardsiidae</taxon>
        <taxon>Nematostella</taxon>
    </lineage>
</organism>
<dbReference type="AlphaFoldDB" id="A7SGZ0"/>
<dbReference type="Pfam" id="PF00612">
    <property type="entry name" value="IQ"/>
    <property type="match status" value="3"/>
</dbReference>
<dbReference type="HOGENOM" id="CLU_044264_0_0_1"/>